<evidence type="ECO:0000256" key="2">
    <source>
        <dbReference type="SAM" id="Phobius"/>
    </source>
</evidence>
<evidence type="ECO:0000313" key="4">
    <source>
        <dbReference type="Proteomes" id="UP001313282"/>
    </source>
</evidence>
<feature type="transmembrane region" description="Helical" evidence="2">
    <location>
        <begin position="193"/>
        <end position="217"/>
    </location>
</feature>
<keyword evidence="2" id="KW-1133">Transmembrane helix</keyword>
<protein>
    <recommendedName>
        <fullName evidence="5">PQ loop repeat protein</fullName>
    </recommendedName>
</protein>
<feature type="transmembrane region" description="Helical" evidence="2">
    <location>
        <begin position="150"/>
        <end position="173"/>
    </location>
</feature>
<keyword evidence="2" id="KW-0472">Membrane</keyword>
<dbReference type="EMBL" id="JAVHNR010000001">
    <property type="protein sequence ID" value="KAK6355986.1"/>
    <property type="molecule type" value="Genomic_DNA"/>
</dbReference>
<keyword evidence="2" id="KW-0812">Transmembrane</keyword>
<feature type="transmembrane region" description="Helical" evidence="2">
    <location>
        <begin position="20"/>
        <end position="42"/>
    </location>
</feature>
<comment type="caution">
    <text evidence="3">The sequence shown here is derived from an EMBL/GenBank/DDBJ whole genome shotgun (WGS) entry which is preliminary data.</text>
</comment>
<proteinExistence type="predicted"/>
<dbReference type="Proteomes" id="UP001313282">
    <property type="component" value="Unassembled WGS sequence"/>
</dbReference>
<evidence type="ECO:0000256" key="1">
    <source>
        <dbReference type="SAM" id="MobiDB-lite"/>
    </source>
</evidence>
<keyword evidence="4" id="KW-1185">Reference proteome</keyword>
<evidence type="ECO:0008006" key="5">
    <source>
        <dbReference type="Google" id="ProtNLM"/>
    </source>
</evidence>
<feature type="region of interest" description="Disordered" evidence="1">
    <location>
        <begin position="319"/>
        <end position="342"/>
    </location>
</feature>
<organism evidence="3 4">
    <name type="scientific">Orbilia javanica</name>
    <dbReference type="NCBI Taxonomy" id="47235"/>
    <lineage>
        <taxon>Eukaryota</taxon>
        <taxon>Fungi</taxon>
        <taxon>Dikarya</taxon>
        <taxon>Ascomycota</taxon>
        <taxon>Pezizomycotina</taxon>
        <taxon>Orbiliomycetes</taxon>
        <taxon>Orbiliales</taxon>
        <taxon>Orbiliaceae</taxon>
        <taxon>Orbilia</taxon>
    </lineage>
</organism>
<dbReference type="AlphaFoldDB" id="A0AAN8MZ79"/>
<accession>A0AAN8MZ79</accession>
<feature type="transmembrane region" description="Helical" evidence="2">
    <location>
        <begin position="95"/>
        <end position="117"/>
    </location>
</feature>
<gene>
    <name evidence="3" type="ORF">TWF718_000361</name>
</gene>
<reference evidence="3 4" key="1">
    <citation type="submission" date="2019-10" db="EMBL/GenBank/DDBJ databases">
        <authorList>
            <person name="Palmer J.M."/>
        </authorList>
    </citation>
    <scope>NUCLEOTIDE SEQUENCE [LARGE SCALE GENOMIC DNA]</scope>
    <source>
        <strain evidence="3 4">TWF718</strain>
    </source>
</reference>
<evidence type="ECO:0000313" key="3">
    <source>
        <dbReference type="EMBL" id="KAK6355986.1"/>
    </source>
</evidence>
<feature type="transmembrane region" description="Helical" evidence="2">
    <location>
        <begin position="238"/>
        <end position="257"/>
    </location>
</feature>
<feature type="transmembrane region" description="Helical" evidence="2">
    <location>
        <begin position="54"/>
        <end position="75"/>
    </location>
</feature>
<name>A0AAN8MZ79_9PEZI</name>
<sequence length="353" mass="39277">MFYSSHKLCDQIHPDTPTLIFQLIPFVLIPIPDIIQCVRISHQKSTSGISPTSVLLRFLYCTANLGNALTIPYTFAATECCQNAGLSVSSCMLNMLVVLQAAVLWGSNAISTIVFLFRHNDQTPRIFSSPSGELALSRPFSLYPPWTPGVGFISTICIMASAGILPISISYIIPLFIVNESYWGSLEAWSFGLNIITAGLAFLQGIPQIALTGTILLGKTDTTNFSRKDAELATARSMEFWFLTISAAKWTLLAAVWTTWFGQRLYENINFYLPVLWVVGAQIYLDYIVVGVEDTLLAWMVCRSNARRDWETNSDISEYSRVENSGPPRPTEQTPLLTGGMRWHEEGGHDWAN</sequence>
<feature type="transmembrane region" description="Helical" evidence="2">
    <location>
        <begin position="269"/>
        <end position="290"/>
    </location>
</feature>